<name>A0A9D1WYU4_9FIRM</name>
<evidence type="ECO:0000256" key="3">
    <source>
        <dbReference type="ARBA" id="ARBA00023002"/>
    </source>
</evidence>
<evidence type="ECO:0000256" key="2">
    <source>
        <dbReference type="ARBA" id="ARBA00022833"/>
    </source>
</evidence>
<dbReference type="PROSITE" id="PS00059">
    <property type="entry name" value="ADH_ZINC"/>
    <property type="match status" value="1"/>
</dbReference>
<dbReference type="AlphaFoldDB" id="A0A9D1WYU4"/>
<comment type="similarity">
    <text evidence="4">Belongs to the zinc-containing alcohol dehydrogenase family.</text>
</comment>
<dbReference type="Gene3D" id="3.40.50.720">
    <property type="entry name" value="NAD(P)-binding Rossmann-like Domain"/>
    <property type="match status" value="1"/>
</dbReference>
<reference evidence="7" key="1">
    <citation type="journal article" date="2021" name="PeerJ">
        <title>Extensive microbial diversity within the chicken gut microbiome revealed by metagenomics and culture.</title>
        <authorList>
            <person name="Gilroy R."/>
            <person name="Ravi A."/>
            <person name="Getino M."/>
            <person name="Pursley I."/>
            <person name="Horton D.L."/>
            <person name="Alikhan N.F."/>
            <person name="Baker D."/>
            <person name="Gharbi K."/>
            <person name="Hall N."/>
            <person name="Watson M."/>
            <person name="Adriaenssens E.M."/>
            <person name="Foster-Nyarko E."/>
            <person name="Jarju S."/>
            <person name="Secka A."/>
            <person name="Antonio M."/>
            <person name="Oren A."/>
            <person name="Chaudhuri R.R."/>
            <person name="La Ragione R."/>
            <person name="Hildebrand F."/>
            <person name="Pallen M.J."/>
        </authorList>
    </citation>
    <scope>NUCLEOTIDE SEQUENCE</scope>
    <source>
        <strain evidence="7">CHK191-13928</strain>
    </source>
</reference>
<comment type="cofactor">
    <cofactor evidence="4">
        <name>Zn(2+)</name>
        <dbReference type="ChEBI" id="CHEBI:29105"/>
    </cofactor>
</comment>
<dbReference type="EMBL" id="DXEM01000032">
    <property type="protein sequence ID" value="HIX68510.1"/>
    <property type="molecule type" value="Genomic_DNA"/>
</dbReference>
<dbReference type="InterPro" id="IPR002328">
    <property type="entry name" value="ADH_Zn_CS"/>
</dbReference>
<dbReference type="SUPFAM" id="SSF51735">
    <property type="entry name" value="NAD(P)-binding Rossmann-fold domains"/>
    <property type="match status" value="1"/>
</dbReference>
<dbReference type="Gene3D" id="3.90.180.10">
    <property type="entry name" value="Medium-chain alcohol dehydrogenases, catalytic domain"/>
    <property type="match status" value="1"/>
</dbReference>
<gene>
    <name evidence="7" type="ORF">H9735_10390</name>
</gene>
<comment type="caution">
    <text evidence="7">The sequence shown here is derived from an EMBL/GenBank/DDBJ whole genome shotgun (WGS) entry which is preliminary data.</text>
</comment>
<sequence length="349" mass="38110">MEPKKMRFGCLAKKGVAEIRERDLPELGDFDVLIKMKACNICTTDYQQWLGLREHQGYPMAGGHEASGIVVKTGKKVTDFKEGDLVATGYEGCGSCSACRNGAVDQCVDLHKDTEDGYKWGFFGFSDYCVRSVRGIYKVDGSVDPSEAGFVEPLATVLHGTKKLRLEPFETVVVIGGGTMGLINAQAAKAYGCRVIVSEMIEKKLETAKDMGFEVIDCKEKDPVEEVKRLTDGEGADAVIVAVGATSANDQALEMIKEMDGRVLLFAAGYPAPELHIDSNAMHYRRIELIGTFGATNDDFKEAAKALSTGVVDVSKLVEDKKFTLNQMQEAMEEASKPGMYRVSVLLDR</sequence>
<evidence type="ECO:0000259" key="5">
    <source>
        <dbReference type="Pfam" id="PF00107"/>
    </source>
</evidence>
<organism evidence="7 8">
    <name type="scientific">Candidatus Anaerostipes excrementavium</name>
    <dbReference type="NCBI Taxonomy" id="2838463"/>
    <lineage>
        <taxon>Bacteria</taxon>
        <taxon>Bacillati</taxon>
        <taxon>Bacillota</taxon>
        <taxon>Clostridia</taxon>
        <taxon>Lachnospirales</taxon>
        <taxon>Lachnospiraceae</taxon>
        <taxon>Anaerostipes</taxon>
    </lineage>
</organism>
<feature type="domain" description="Alcohol dehydrogenase-like N-terminal" evidence="6">
    <location>
        <begin position="29"/>
        <end position="139"/>
    </location>
</feature>
<evidence type="ECO:0000259" key="6">
    <source>
        <dbReference type="Pfam" id="PF08240"/>
    </source>
</evidence>
<dbReference type="InterPro" id="IPR050129">
    <property type="entry name" value="Zn_alcohol_dh"/>
</dbReference>
<proteinExistence type="inferred from homology"/>
<dbReference type="InterPro" id="IPR013154">
    <property type="entry name" value="ADH-like_N"/>
</dbReference>
<dbReference type="InterPro" id="IPR013149">
    <property type="entry name" value="ADH-like_C"/>
</dbReference>
<evidence type="ECO:0000313" key="7">
    <source>
        <dbReference type="EMBL" id="HIX68510.1"/>
    </source>
</evidence>
<accession>A0A9D1WYU4</accession>
<dbReference type="PANTHER" id="PTHR43401">
    <property type="entry name" value="L-THREONINE 3-DEHYDROGENASE"/>
    <property type="match status" value="1"/>
</dbReference>
<evidence type="ECO:0000256" key="4">
    <source>
        <dbReference type="RuleBase" id="RU361277"/>
    </source>
</evidence>
<reference evidence="7" key="2">
    <citation type="submission" date="2021-04" db="EMBL/GenBank/DDBJ databases">
        <authorList>
            <person name="Gilroy R."/>
        </authorList>
    </citation>
    <scope>NUCLEOTIDE SEQUENCE</scope>
    <source>
        <strain evidence="7">CHK191-13928</strain>
    </source>
</reference>
<dbReference type="Pfam" id="PF08240">
    <property type="entry name" value="ADH_N"/>
    <property type="match status" value="1"/>
</dbReference>
<dbReference type="PANTHER" id="PTHR43401:SF2">
    <property type="entry name" value="L-THREONINE 3-DEHYDROGENASE"/>
    <property type="match status" value="1"/>
</dbReference>
<dbReference type="Proteomes" id="UP000886721">
    <property type="component" value="Unassembled WGS sequence"/>
</dbReference>
<dbReference type="InterPro" id="IPR036291">
    <property type="entry name" value="NAD(P)-bd_dom_sf"/>
</dbReference>
<feature type="domain" description="Alcohol dehydrogenase-like C-terminal" evidence="5">
    <location>
        <begin position="180"/>
        <end position="308"/>
    </location>
</feature>
<keyword evidence="2 4" id="KW-0862">Zinc</keyword>
<protein>
    <submittedName>
        <fullName evidence="7">Zinc-binding dehydrogenase</fullName>
    </submittedName>
</protein>
<evidence type="ECO:0000313" key="8">
    <source>
        <dbReference type="Proteomes" id="UP000886721"/>
    </source>
</evidence>
<evidence type="ECO:0000256" key="1">
    <source>
        <dbReference type="ARBA" id="ARBA00022723"/>
    </source>
</evidence>
<dbReference type="InterPro" id="IPR011032">
    <property type="entry name" value="GroES-like_sf"/>
</dbReference>
<dbReference type="Pfam" id="PF00107">
    <property type="entry name" value="ADH_zinc_N"/>
    <property type="match status" value="1"/>
</dbReference>
<dbReference type="GO" id="GO:0008270">
    <property type="term" value="F:zinc ion binding"/>
    <property type="evidence" value="ECO:0007669"/>
    <property type="project" value="InterPro"/>
</dbReference>
<keyword evidence="1 4" id="KW-0479">Metal-binding</keyword>
<dbReference type="SUPFAM" id="SSF50129">
    <property type="entry name" value="GroES-like"/>
    <property type="match status" value="1"/>
</dbReference>
<dbReference type="GO" id="GO:0016491">
    <property type="term" value="F:oxidoreductase activity"/>
    <property type="evidence" value="ECO:0007669"/>
    <property type="project" value="UniProtKB-KW"/>
</dbReference>
<keyword evidence="3" id="KW-0560">Oxidoreductase</keyword>